<dbReference type="Pfam" id="PF13087">
    <property type="entry name" value="AAA_12"/>
    <property type="match status" value="1"/>
</dbReference>
<dbReference type="eggNOG" id="KOG1803">
    <property type="taxonomic scope" value="Eukaryota"/>
</dbReference>
<dbReference type="GO" id="GO:0005694">
    <property type="term" value="C:chromosome"/>
    <property type="evidence" value="ECO:0007669"/>
    <property type="project" value="UniProtKB-ARBA"/>
</dbReference>
<dbReference type="PANTHER" id="PTHR43788">
    <property type="entry name" value="DNA2/NAM7 HELICASE FAMILY MEMBER"/>
    <property type="match status" value="1"/>
</dbReference>
<evidence type="ECO:0000256" key="6">
    <source>
        <dbReference type="ARBA" id="ARBA00022741"/>
    </source>
</evidence>
<keyword evidence="10" id="KW-0539">Nucleus</keyword>
<evidence type="ECO:0000256" key="9">
    <source>
        <dbReference type="ARBA" id="ARBA00022840"/>
    </source>
</evidence>
<dbReference type="Pfam" id="PF13086">
    <property type="entry name" value="AAA_11"/>
    <property type="match status" value="1"/>
</dbReference>
<evidence type="ECO:0000256" key="11">
    <source>
        <dbReference type="ARBA" id="ARBA00048432"/>
    </source>
</evidence>
<evidence type="ECO:0000313" key="15">
    <source>
        <dbReference type="Proteomes" id="UP000013776"/>
    </source>
</evidence>
<evidence type="ECO:0000256" key="5">
    <source>
        <dbReference type="ARBA" id="ARBA00022490"/>
    </source>
</evidence>
<protein>
    <recommendedName>
        <fullName evidence="4">DNA helicase</fullName>
        <ecNumber evidence="4">3.6.4.12</ecNumber>
    </recommendedName>
</protein>
<reference evidence="14 15" key="1">
    <citation type="journal article" date="2013" name="MBio">
        <title>Genome sequencing of the plant pathogen Taphrina deformans, the causal agent of peach leaf curl.</title>
        <authorList>
            <person name="Cisse O.H."/>
            <person name="Almeida J.M.G.C.F."/>
            <person name="Fonseca A."/>
            <person name="Kumar A.A."/>
            <person name="Salojaervi J."/>
            <person name="Overmyer K."/>
            <person name="Hauser P.M."/>
            <person name="Pagni M."/>
        </authorList>
    </citation>
    <scope>NUCLEOTIDE SEQUENCE [LARGE SCALE GENOMIC DNA]</scope>
    <source>
        <strain evidence="15">PYCC 5710 / ATCC 11124 / CBS 356.35 / IMI 108563 / JCM 9778 / NBRC 8474</strain>
    </source>
</reference>
<accession>R4XES9</accession>
<keyword evidence="9" id="KW-0067">ATP-binding</keyword>
<dbReference type="InterPro" id="IPR027417">
    <property type="entry name" value="P-loop_NTPase"/>
</dbReference>
<evidence type="ECO:0000256" key="8">
    <source>
        <dbReference type="ARBA" id="ARBA00022806"/>
    </source>
</evidence>
<dbReference type="GO" id="GO:0005737">
    <property type="term" value="C:cytoplasm"/>
    <property type="evidence" value="ECO:0007669"/>
    <property type="project" value="UniProtKB-SubCell"/>
</dbReference>
<keyword evidence="7" id="KW-0378">Hydrolase</keyword>
<dbReference type="Gene3D" id="3.40.50.300">
    <property type="entry name" value="P-loop containing nucleotide triphosphate hydrolases"/>
    <property type="match status" value="2"/>
</dbReference>
<comment type="catalytic activity">
    <reaction evidence="11">
        <text>ATP + H2O = ADP + phosphate + H(+)</text>
        <dbReference type="Rhea" id="RHEA:13065"/>
        <dbReference type="ChEBI" id="CHEBI:15377"/>
        <dbReference type="ChEBI" id="CHEBI:15378"/>
        <dbReference type="ChEBI" id="CHEBI:30616"/>
        <dbReference type="ChEBI" id="CHEBI:43474"/>
        <dbReference type="ChEBI" id="CHEBI:456216"/>
        <dbReference type="EC" id="3.6.4.12"/>
    </reaction>
    <physiologicalReaction direction="left-to-right" evidence="11">
        <dbReference type="Rhea" id="RHEA:13066"/>
    </physiologicalReaction>
</comment>
<dbReference type="EMBL" id="CAHR02000116">
    <property type="protein sequence ID" value="CCG82981.1"/>
    <property type="molecule type" value="Genomic_DNA"/>
</dbReference>
<keyword evidence="15" id="KW-1185">Reference proteome</keyword>
<dbReference type="CDD" id="cd18044">
    <property type="entry name" value="DEXXQc_SMUBP2"/>
    <property type="match status" value="1"/>
</dbReference>
<comment type="subcellular location">
    <subcellularLocation>
        <location evidence="2">Cytoplasm</location>
    </subcellularLocation>
    <subcellularLocation>
        <location evidence="1">Nucleus</location>
    </subcellularLocation>
</comment>
<dbReference type="GO" id="GO:0043139">
    <property type="term" value="F:5'-3' DNA helicase activity"/>
    <property type="evidence" value="ECO:0007669"/>
    <property type="project" value="TreeGrafter"/>
</dbReference>
<keyword evidence="5" id="KW-0963">Cytoplasm</keyword>
<comment type="caution">
    <text evidence="14">The sequence shown here is derived from an EMBL/GenBank/DDBJ whole genome shotgun (WGS) entry which is preliminary data.</text>
</comment>
<keyword evidence="8" id="KW-0347">Helicase</keyword>
<evidence type="ECO:0000256" key="4">
    <source>
        <dbReference type="ARBA" id="ARBA00012551"/>
    </source>
</evidence>
<proteinExistence type="inferred from homology"/>
<keyword evidence="6" id="KW-0547">Nucleotide-binding</keyword>
<feature type="region of interest" description="Disordered" evidence="12">
    <location>
        <begin position="505"/>
        <end position="529"/>
    </location>
</feature>
<dbReference type="InterPro" id="IPR050534">
    <property type="entry name" value="Coronavir_polyprotein_1ab"/>
</dbReference>
<dbReference type="Proteomes" id="UP000013776">
    <property type="component" value="Unassembled WGS sequence"/>
</dbReference>
<evidence type="ECO:0000256" key="3">
    <source>
        <dbReference type="ARBA" id="ARBA00007913"/>
    </source>
</evidence>
<evidence type="ECO:0000313" key="14">
    <source>
        <dbReference type="EMBL" id="CCG82981.1"/>
    </source>
</evidence>
<dbReference type="GO" id="GO:0003723">
    <property type="term" value="F:RNA binding"/>
    <property type="evidence" value="ECO:0007669"/>
    <property type="project" value="InterPro"/>
</dbReference>
<dbReference type="InterPro" id="IPR041679">
    <property type="entry name" value="DNA2/NAM7-like_C"/>
</dbReference>
<evidence type="ECO:0000256" key="1">
    <source>
        <dbReference type="ARBA" id="ARBA00004123"/>
    </source>
</evidence>
<dbReference type="Gene3D" id="2.40.30.270">
    <property type="match status" value="1"/>
</dbReference>
<dbReference type="OrthoDB" id="6513042at2759"/>
<dbReference type="AlphaFoldDB" id="R4XES9"/>
<dbReference type="InterPro" id="IPR041677">
    <property type="entry name" value="DNA2/NAM7_AAA_11"/>
</dbReference>
<evidence type="ECO:0000256" key="2">
    <source>
        <dbReference type="ARBA" id="ARBA00004496"/>
    </source>
</evidence>
<dbReference type="Pfam" id="PF21138">
    <property type="entry name" value="SMUBP-2_HCS1_1B"/>
    <property type="match status" value="1"/>
</dbReference>
<feature type="domain" description="Helicase ATP-binding" evidence="13">
    <location>
        <begin position="212"/>
        <end position="399"/>
    </location>
</feature>
<dbReference type="PROSITE" id="PS51192">
    <property type="entry name" value="HELICASE_ATP_BIND_1"/>
    <property type="match status" value="1"/>
</dbReference>
<dbReference type="CDD" id="cd18808">
    <property type="entry name" value="SF1_C_Upf1"/>
    <property type="match status" value="1"/>
</dbReference>
<dbReference type="InterPro" id="IPR048761">
    <property type="entry name" value="SMUBP-2_HCS1_1B"/>
</dbReference>
<name>R4XES9_TAPDE</name>
<dbReference type="GO" id="GO:0005524">
    <property type="term" value="F:ATP binding"/>
    <property type="evidence" value="ECO:0007669"/>
    <property type="project" value="UniProtKB-KW"/>
</dbReference>
<dbReference type="EC" id="3.6.4.12" evidence="4"/>
<dbReference type="SMART" id="SM00487">
    <property type="entry name" value="DEXDc"/>
    <property type="match status" value="1"/>
</dbReference>
<evidence type="ECO:0000256" key="12">
    <source>
        <dbReference type="SAM" id="MobiDB-lite"/>
    </source>
</evidence>
<dbReference type="PANTHER" id="PTHR43788:SF8">
    <property type="entry name" value="DNA-BINDING PROTEIN SMUBP-2"/>
    <property type="match status" value="1"/>
</dbReference>
<dbReference type="VEuPathDB" id="FungiDB:TAPDE_003119"/>
<comment type="similarity">
    <text evidence="3">Belongs to the DNA2/NAM7 helicase family.</text>
</comment>
<dbReference type="InterPro" id="IPR003593">
    <property type="entry name" value="AAA+_ATPase"/>
</dbReference>
<organism evidence="14 15">
    <name type="scientific">Taphrina deformans (strain PYCC 5710 / ATCC 11124 / CBS 356.35 / IMI 108563 / JCM 9778 / NBRC 8474)</name>
    <name type="common">Peach leaf curl fungus</name>
    <name type="synonym">Lalaria deformans</name>
    <dbReference type="NCBI Taxonomy" id="1097556"/>
    <lineage>
        <taxon>Eukaryota</taxon>
        <taxon>Fungi</taxon>
        <taxon>Dikarya</taxon>
        <taxon>Ascomycota</taxon>
        <taxon>Taphrinomycotina</taxon>
        <taxon>Taphrinomycetes</taxon>
        <taxon>Taphrinales</taxon>
        <taxon>Taphrinaceae</taxon>
        <taxon>Taphrina</taxon>
    </lineage>
</organism>
<sequence>MLDIASFAEDQLAFIAAERDLEAADSQAAVVNFSKKELERRGLAITNLEICGTKTGFGGRTLVELERSGATSRTHDHAFLSSIMRSGDIVRIEEQPSGATKKNAMTELSKSGVEGVVSRASDDKITVALSHEDAEPPSTNGRVWVVKLANSITNDRMTKSMKSLLTDADRVSALTKILLGTSSPSPPREDSTLKEFKLFDTTLNASQQVAVKHALLSPEVALIHGPPGTGKTYTLIEIIRQFVKLGKRMLVCGPSNISVDNIVERLATTGVPLVRIGHPARLLPAVVNHSLDILAKTSPAGEIVKDIRGELDSNLSKMTKTKGKAKRDLYLENKVLRKEFRQRERKSVDDVLTGSAVVLATLHGSGSYSLHKEKFDVVIIDEASQALEASCWIPLLSATKVILAGDHMQLSPMIKSSPTASPYKTHPERTLFERLLDLHGDGIKKLLSVQYRMNSLICKFPSDELYEGRLIAGDGVGDRTLTDLKGVEETEDTIEPLIFIDTQGGEFAENPDSEPSTKSTHESKSNDREAGLVQAHVEALVKAGVSDRDIAIVTPYSAQVSLLSVLLRPDHPDIEIGTVDGFQGREKEVVIVSLVRSNGVGQVGFLSERKRLNVAMTRPKRQLVVVGDSETVSRGGAFMKAWMGWLGEHADLRYPET</sequence>
<feature type="compositionally biased region" description="Basic and acidic residues" evidence="12">
    <location>
        <begin position="519"/>
        <end position="529"/>
    </location>
</feature>
<gene>
    <name evidence="14" type="ORF">TAPDE_003119</name>
</gene>
<dbReference type="GO" id="GO:0005634">
    <property type="term" value="C:nucleus"/>
    <property type="evidence" value="ECO:0007669"/>
    <property type="project" value="UniProtKB-SubCell"/>
</dbReference>
<evidence type="ECO:0000259" key="13">
    <source>
        <dbReference type="PROSITE" id="PS51192"/>
    </source>
</evidence>
<dbReference type="GO" id="GO:0016787">
    <property type="term" value="F:hydrolase activity"/>
    <property type="evidence" value="ECO:0007669"/>
    <property type="project" value="UniProtKB-KW"/>
</dbReference>
<dbReference type="InterPro" id="IPR014001">
    <property type="entry name" value="Helicase_ATP-bd"/>
</dbReference>
<dbReference type="SMART" id="SM00382">
    <property type="entry name" value="AAA"/>
    <property type="match status" value="1"/>
</dbReference>
<dbReference type="InterPro" id="IPR047187">
    <property type="entry name" value="SF1_C_Upf1"/>
</dbReference>
<evidence type="ECO:0000256" key="10">
    <source>
        <dbReference type="ARBA" id="ARBA00023242"/>
    </source>
</evidence>
<dbReference type="STRING" id="1097556.R4XES9"/>
<evidence type="ECO:0000256" key="7">
    <source>
        <dbReference type="ARBA" id="ARBA00022801"/>
    </source>
</evidence>
<dbReference type="FunFam" id="3.40.50.300:FF:000326">
    <property type="entry name" value="P-loop containing nucleoside triphosphate hydrolase"/>
    <property type="match status" value="1"/>
</dbReference>
<dbReference type="SUPFAM" id="SSF52540">
    <property type="entry name" value="P-loop containing nucleoside triphosphate hydrolases"/>
    <property type="match status" value="1"/>
</dbReference>